<dbReference type="EMBL" id="HACG01029987">
    <property type="protein sequence ID" value="CEK76852.1"/>
    <property type="molecule type" value="Transcribed_RNA"/>
</dbReference>
<accession>A0A0B7A862</accession>
<sequence length="124" mass="14039">MYRFKEYNSGTKERDYDHAIRERANESLEELRNNLEGVPSGFDYVSTTDSKSLLTKTVHPRILTWQDGGLQPSWDSGATFQLRNMLQERNKSAPSGPLPTPEEAATLLQNQAAYTSHLEAESLH</sequence>
<organism evidence="1">
    <name type="scientific">Arion vulgaris</name>
    <dbReference type="NCBI Taxonomy" id="1028688"/>
    <lineage>
        <taxon>Eukaryota</taxon>
        <taxon>Metazoa</taxon>
        <taxon>Spiralia</taxon>
        <taxon>Lophotrochozoa</taxon>
        <taxon>Mollusca</taxon>
        <taxon>Gastropoda</taxon>
        <taxon>Heterobranchia</taxon>
        <taxon>Euthyneura</taxon>
        <taxon>Panpulmonata</taxon>
        <taxon>Eupulmonata</taxon>
        <taxon>Stylommatophora</taxon>
        <taxon>Helicina</taxon>
        <taxon>Arionoidea</taxon>
        <taxon>Arionidae</taxon>
        <taxon>Arion</taxon>
    </lineage>
</organism>
<reference evidence="1" key="1">
    <citation type="submission" date="2014-12" db="EMBL/GenBank/DDBJ databases">
        <title>Insight into the proteome of Arion vulgaris.</title>
        <authorList>
            <person name="Aradska J."/>
            <person name="Bulat T."/>
            <person name="Smidak R."/>
            <person name="Sarate P."/>
            <person name="Gangsoo J."/>
            <person name="Sialana F."/>
            <person name="Bilban M."/>
            <person name="Lubec G."/>
        </authorList>
    </citation>
    <scope>NUCLEOTIDE SEQUENCE</scope>
    <source>
        <tissue evidence="1">Skin</tissue>
    </source>
</reference>
<gene>
    <name evidence="1" type="primary">ORF101844</name>
</gene>
<dbReference type="AlphaFoldDB" id="A0A0B7A862"/>
<name>A0A0B7A862_9EUPU</name>
<proteinExistence type="predicted"/>
<protein>
    <submittedName>
        <fullName evidence="1">Uncharacterized protein</fullName>
    </submittedName>
</protein>
<evidence type="ECO:0000313" key="1">
    <source>
        <dbReference type="EMBL" id="CEK76852.1"/>
    </source>
</evidence>